<dbReference type="InterPro" id="IPR000626">
    <property type="entry name" value="Ubiquitin-like_dom"/>
</dbReference>
<accession>A0A1R3IZD0</accession>
<proteinExistence type="predicted"/>
<dbReference type="InterPro" id="IPR029071">
    <property type="entry name" value="Ubiquitin-like_domsf"/>
</dbReference>
<dbReference type="Gene3D" id="3.10.20.90">
    <property type="entry name" value="Phosphatidylinositol 3-kinase Catalytic Subunit, Chain A, domain 1"/>
    <property type="match status" value="1"/>
</dbReference>
<feature type="domain" description="Ubiquitin-like" evidence="1">
    <location>
        <begin position="28"/>
        <end position="98"/>
    </location>
</feature>
<evidence type="ECO:0000259" key="1">
    <source>
        <dbReference type="PROSITE" id="PS50053"/>
    </source>
</evidence>
<dbReference type="Pfam" id="PF11976">
    <property type="entry name" value="Rad60-SLD"/>
    <property type="match status" value="1"/>
</dbReference>
<dbReference type="CDD" id="cd01763">
    <property type="entry name" value="Ubl_SUMO_like"/>
    <property type="match status" value="1"/>
</dbReference>
<dbReference type="SUPFAM" id="SSF54236">
    <property type="entry name" value="Ubiquitin-like"/>
    <property type="match status" value="1"/>
</dbReference>
<dbReference type="EMBL" id="AWUE01017223">
    <property type="protein sequence ID" value="OMO87942.1"/>
    <property type="molecule type" value="Genomic_DNA"/>
</dbReference>
<dbReference type="PROSITE" id="PS50053">
    <property type="entry name" value="UBIQUITIN_2"/>
    <property type="match status" value="1"/>
</dbReference>
<comment type="caution">
    <text evidence="2">The sequence shown here is derived from an EMBL/GenBank/DDBJ whole genome shotgun (WGS) entry which is preliminary data.</text>
</comment>
<dbReference type="OrthoDB" id="442921at2759"/>
<evidence type="ECO:0000313" key="3">
    <source>
        <dbReference type="Proteomes" id="UP000187203"/>
    </source>
</evidence>
<dbReference type="PANTHER" id="PTHR10562">
    <property type="entry name" value="SMALL UBIQUITIN-RELATED MODIFIER"/>
    <property type="match status" value="1"/>
</dbReference>
<keyword evidence="3" id="KW-1185">Reference proteome</keyword>
<protein>
    <submittedName>
        <fullName evidence="2">Small ubiquitin-related modifier, SUMO</fullName>
    </submittedName>
</protein>
<evidence type="ECO:0000313" key="2">
    <source>
        <dbReference type="EMBL" id="OMO87942.1"/>
    </source>
</evidence>
<dbReference type="Proteomes" id="UP000187203">
    <property type="component" value="Unassembled WGS sequence"/>
</dbReference>
<organism evidence="2 3">
    <name type="scientific">Corchorus olitorius</name>
    <dbReference type="NCBI Taxonomy" id="93759"/>
    <lineage>
        <taxon>Eukaryota</taxon>
        <taxon>Viridiplantae</taxon>
        <taxon>Streptophyta</taxon>
        <taxon>Embryophyta</taxon>
        <taxon>Tracheophyta</taxon>
        <taxon>Spermatophyta</taxon>
        <taxon>Magnoliopsida</taxon>
        <taxon>eudicotyledons</taxon>
        <taxon>Gunneridae</taxon>
        <taxon>Pentapetalae</taxon>
        <taxon>rosids</taxon>
        <taxon>malvids</taxon>
        <taxon>Malvales</taxon>
        <taxon>Malvaceae</taxon>
        <taxon>Grewioideae</taxon>
        <taxon>Apeibeae</taxon>
        <taxon>Corchorus</taxon>
    </lineage>
</organism>
<gene>
    <name evidence="2" type="ORF">COLO4_20527</name>
</gene>
<dbReference type="AlphaFoldDB" id="A0A1R3IZD0"/>
<sequence>MEIMKRRTVATKSTLITLSDKAKEEKGILLKVKGQKKAEDLSYLMGKKTPLYELMLDYTERICVPFNSVRLVYNGSPIDPFLTAKHLKMKDGGIIDVVPLARDTVKAATQSTYVHAWNKELFDRCIIM</sequence>
<name>A0A1R3IZD0_9ROSI</name>
<reference evidence="3" key="1">
    <citation type="submission" date="2013-09" db="EMBL/GenBank/DDBJ databases">
        <title>Corchorus olitorius genome sequencing.</title>
        <authorList>
            <person name="Alam M."/>
            <person name="Haque M.S."/>
            <person name="Islam M.S."/>
            <person name="Emdad E.M."/>
            <person name="Islam M.M."/>
            <person name="Ahmed B."/>
            <person name="Halim A."/>
            <person name="Hossen Q.M.M."/>
            <person name="Hossain M.Z."/>
            <person name="Ahmed R."/>
            <person name="Khan M.M."/>
            <person name="Islam R."/>
            <person name="Rashid M.M."/>
            <person name="Khan S.A."/>
            <person name="Rahman M.S."/>
            <person name="Alam M."/>
            <person name="Yahiya A.S."/>
            <person name="Khan M.S."/>
            <person name="Azam M.S."/>
            <person name="Haque T."/>
            <person name="Lashkar M.Z.H."/>
            <person name="Akhand A.I."/>
            <person name="Morshed G."/>
            <person name="Roy S."/>
            <person name="Uddin K.S."/>
            <person name="Rabeya T."/>
            <person name="Hossain A.S."/>
            <person name="Chowdhury A."/>
            <person name="Snigdha A.R."/>
            <person name="Mortoza M.S."/>
            <person name="Matin S.A."/>
            <person name="Hoque S.M.E."/>
            <person name="Islam M.K."/>
            <person name="Roy D.K."/>
            <person name="Haider R."/>
            <person name="Moosa M.M."/>
            <person name="Elias S.M."/>
            <person name="Hasan A.M."/>
            <person name="Jahan S."/>
            <person name="Shafiuddin M."/>
            <person name="Mahmood N."/>
            <person name="Shommy N.S."/>
        </authorList>
    </citation>
    <scope>NUCLEOTIDE SEQUENCE [LARGE SCALE GENOMIC DNA]</scope>
    <source>
        <strain evidence="3">cv. O-4</strain>
    </source>
</reference>
<dbReference type="InterPro" id="IPR022617">
    <property type="entry name" value="Rad60/SUMO-like_dom"/>
</dbReference>